<reference evidence="3 4" key="1">
    <citation type="submission" date="2024-10" db="EMBL/GenBank/DDBJ databases">
        <title>The Natural Products Discovery Center: Release of the First 8490 Sequenced Strains for Exploring Actinobacteria Biosynthetic Diversity.</title>
        <authorList>
            <person name="Kalkreuter E."/>
            <person name="Kautsar S.A."/>
            <person name="Yang D."/>
            <person name="Bader C.D."/>
            <person name="Teijaro C.N."/>
            <person name="Fluegel L."/>
            <person name="Davis C.M."/>
            <person name="Simpson J.R."/>
            <person name="Lauterbach L."/>
            <person name="Steele A.D."/>
            <person name="Gui C."/>
            <person name="Meng S."/>
            <person name="Li G."/>
            <person name="Viehrig K."/>
            <person name="Ye F."/>
            <person name="Su P."/>
            <person name="Kiefer A.F."/>
            <person name="Nichols A."/>
            <person name="Cepeda A.J."/>
            <person name="Yan W."/>
            <person name="Fan B."/>
            <person name="Jiang Y."/>
            <person name="Adhikari A."/>
            <person name="Zheng C.-J."/>
            <person name="Schuster L."/>
            <person name="Cowan T.M."/>
            <person name="Smanski M.J."/>
            <person name="Chevrette M.G."/>
            <person name="De Carvalho L.P.S."/>
            <person name="Shen B."/>
        </authorList>
    </citation>
    <scope>NUCLEOTIDE SEQUENCE [LARGE SCALE GENOMIC DNA]</scope>
    <source>
        <strain evidence="3 4">NPDC002173</strain>
    </source>
</reference>
<feature type="region of interest" description="Disordered" evidence="1">
    <location>
        <begin position="1"/>
        <end position="37"/>
    </location>
</feature>
<proteinExistence type="predicted"/>
<gene>
    <name evidence="3" type="ORF">ACFYXI_06125</name>
</gene>
<evidence type="ECO:0000313" key="3">
    <source>
        <dbReference type="EMBL" id="MFF3665153.1"/>
    </source>
</evidence>
<keyword evidence="2" id="KW-0812">Transmembrane</keyword>
<dbReference type="Pfam" id="PF14155">
    <property type="entry name" value="DUF4307"/>
    <property type="match status" value="1"/>
</dbReference>
<evidence type="ECO:0000313" key="4">
    <source>
        <dbReference type="Proteomes" id="UP001602013"/>
    </source>
</evidence>
<organism evidence="3 4">
    <name type="scientific">Microtetraspora malaysiensis</name>
    <dbReference type="NCBI Taxonomy" id="161358"/>
    <lineage>
        <taxon>Bacteria</taxon>
        <taxon>Bacillati</taxon>
        <taxon>Actinomycetota</taxon>
        <taxon>Actinomycetes</taxon>
        <taxon>Streptosporangiales</taxon>
        <taxon>Streptosporangiaceae</taxon>
        <taxon>Microtetraspora</taxon>
    </lineage>
</organism>
<keyword evidence="4" id="KW-1185">Reference proteome</keyword>
<accession>A0ABW6SLM6</accession>
<protein>
    <submittedName>
        <fullName evidence="3">DUF4307 domain-containing protein</fullName>
    </submittedName>
</protein>
<evidence type="ECO:0000256" key="2">
    <source>
        <dbReference type="SAM" id="Phobius"/>
    </source>
</evidence>
<feature type="transmembrane region" description="Helical" evidence="2">
    <location>
        <begin position="47"/>
        <end position="67"/>
    </location>
</feature>
<dbReference type="RefSeq" id="WP_387409165.1">
    <property type="nucleotide sequence ID" value="NZ_JBIASD010000003.1"/>
</dbReference>
<dbReference type="InterPro" id="IPR025443">
    <property type="entry name" value="DUF4307"/>
</dbReference>
<dbReference type="EMBL" id="JBIASD010000003">
    <property type="protein sequence ID" value="MFF3665153.1"/>
    <property type="molecule type" value="Genomic_DNA"/>
</dbReference>
<comment type="caution">
    <text evidence="3">The sequence shown here is derived from an EMBL/GenBank/DDBJ whole genome shotgun (WGS) entry which is preliminary data.</text>
</comment>
<sequence>MAAESSSRHGDGARDAGDNTGAPVVAPILGTPDDFPERPRLQGRARILTYMVIGAFVVVMAGGWGYVMMAARGNPDVRGDVITYDASASDSAMVTFSVHKPTDSEASCRLRAVDVNHTEVGSKEVTIPKGRSDLTLTERLRTSSQATSVLVQYCDLV</sequence>
<feature type="compositionally biased region" description="Basic and acidic residues" evidence="1">
    <location>
        <begin position="1"/>
        <end position="17"/>
    </location>
</feature>
<keyword evidence="2" id="KW-0472">Membrane</keyword>
<name>A0ABW6SLM6_9ACTN</name>
<keyword evidence="2" id="KW-1133">Transmembrane helix</keyword>
<dbReference type="Proteomes" id="UP001602013">
    <property type="component" value="Unassembled WGS sequence"/>
</dbReference>
<evidence type="ECO:0000256" key="1">
    <source>
        <dbReference type="SAM" id="MobiDB-lite"/>
    </source>
</evidence>